<protein>
    <submittedName>
        <fullName evidence="1">Uncharacterized protein</fullName>
    </submittedName>
</protein>
<name>X1DTQ8_9ZZZZ</name>
<dbReference type="EMBL" id="BART01038865">
    <property type="protein sequence ID" value="GAH08359.1"/>
    <property type="molecule type" value="Genomic_DNA"/>
</dbReference>
<evidence type="ECO:0000313" key="1">
    <source>
        <dbReference type="EMBL" id="GAH08359.1"/>
    </source>
</evidence>
<feature type="non-terminal residue" evidence="1">
    <location>
        <position position="1"/>
    </location>
</feature>
<feature type="non-terminal residue" evidence="1">
    <location>
        <position position="128"/>
    </location>
</feature>
<reference evidence="1" key="1">
    <citation type="journal article" date="2014" name="Front. Microbiol.">
        <title>High frequency of phylogenetically diverse reductive dehalogenase-homologous genes in deep subseafloor sedimentary metagenomes.</title>
        <authorList>
            <person name="Kawai M."/>
            <person name="Futagami T."/>
            <person name="Toyoda A."/>
            <person name="Takaki Y."/>
            <person name="Nishi S."/>
            <person name="Hori S."/>
            <person name="Arai W."/>
            <person name="Tsubouchi T."/>
            <person name="Morono Y."/>
            <person name="Uchiyama I."/>
            <person name="Ito T."/>
            <person name="Fujiyama A."/>
            <person name="Inagaki F."/>
            <person name="Takami H."/>
        </authorList>
    </citation>
    <scope>NUCLEOTIDE SEQUENCE</scope>
    <source>
        <strain evidence="1">Expedition CK06-06</strain>
    </source>
</reference>
<sequence length="128" mass="14698">GLTLSESDPFWFANYTAYNDSWSAGGSDDTWITNWTNYNLTWTSTENSTYDSYNTSGFIRDWFVDIVSVNATMKLYVDSVAGSDATWLTNWTNYNSTWSSTTNTSYYLESNPYSYYNSTNNQTEVDPQ</sequence>
<accession>X1DTQ8</accession>
<dbReference type="AlphaFoldDB" id="X1DTQ8"/>
<organism evidence="1">
    <name type="scientific">marine sediment metagenome</name>
    <dbReference type="NCBI Taxonomy" id="412755"/>
    <lineage>
        <taxon>unclassified sequences</taxon>
        <taxon>metagenomes</taxon>
        <taxon>ecological metagenomes</taxon>
    </lineage>
</organism>
<proteinExistence type="predicted"/>
<gene>
    <name evidence="1" type="ORF">S01H4_64209</name>
</gene>
<comment type="caution">
    <text evidence="1">The sequence shown here is derived from an EMBL/GenBank/DDBJ whole genome shotgun (WGS) entry which is preliminary data.</text>
</comment>